<dbReference type="InterPro" id="IPR051259">
    <property type="entry name" value="rRNA_Methyltransferase"/>
</dbReference>
<dbReference type="Gene3D" id="3.30.1330.30">
    <property type="match status" value="1"/>
</dbReference>
<proteinExistence type="inferred from homology"/>
<dbReference type="RefSeq" id="WP_132419078.1">
    <property type="nucleotide sequence ID" value="NZ_SKFG01000016.1"/>
</dbReference>
<dbReference type="SMART" id="SM00967">
    <property type="entry name" value="SpoU_sub_bind"/>
    <property type="match status" value="1"/>
</dbReference>
<dbReference type="Proteomes" id="UP000295418">
    <property type="component" value="Unassembled WGS sequence"/>
</dbReference>
<dbReference type="InterPro" id="IPR001537">
    <property type="entry name" value="SpoU_MeTrfase"/>
</dbReference>
<dbReference type="OrthoDB" id="9794400at2"/>
<dbReference type="GO" id="GO:0006396">
    <property type="term" value="P:RNA processing"/>
    <property type="evidence" value="ECO:0007669"/>
    <property type="project" value="InterPro"/>
</dbReference>
<dbReference type="InterPro" id="IPR013123">
    <property type="entry name" value="SpoU_subst-bd"/>
</dbReference>
<dbReference type="Gene3D" id="3.40.1280.10">
    <property type="match status" value="1"/>
</dbReference>
<protein>
    <submittedName>
        <fullName evidence="5">RNA methyltransferase</fullName>
    </submittedName>
</protein>
<keyword evidence="2 5" id="KW-0489">Methyltransferase</keyword>
<dbReference type="InterPro" id="IPR029028">
    <property type="entry name" value="Alpha/beta_knot_MTases"/>
</dbReference>
<dbReference type="EMBL" id="SKFG01000016">
    <property type="protein sequence ID" value="TCZ75889.1"/>
    <property type="molecule type" value="Genomic_DNA"/>
</dbReference>
<dbReference type="SUPFAM" id="SSF75217">
    <property type="entry name" value="alpha/beta knot"/>
    <property type="match status" value="1"/>
</dbReference>
<evidence type="ECO:0000256" key="3">
    <source>
        <dbReference type="ARBA" id="ARBA00022679"/>
    </source>
</evidence>
<comment type="similarity">
    <text evidence="1">Belongs to the class IV-like SAM-binding methyltransferase superfamily. RNA methyltransferase TrmH family.</text>
</comment>
<dbReference type="Pfam" id="PF22435">
    <property type="entry name" value="MRM3-like_sub_bind"/>
    <property type="match status" value="1"/>
</dbReference>
<dbReference type="GO" id="GO:0003723">
    <property type="term" value="F:RNA binding"/>
    <property type="evidence" value="ECO:0007669"/>
    <property type="project" value="InterPro"/>
</dbReference>
<feature type="domain" description="RNA 2-O ribose methyltransferase substrate binding" evidence="4">
    <location>
        <begin position="33"/>
        <end position="105"/>
    </location>
</feature>
<evidence type="ECO:0000256" key="1">
    <source>
        <dbReference type="ARBA" id="ARBA00007228"/>
    </source>
</evidence>
<evidence type="ECO:0000256" key="2">
    <source>
        <dbReference type="ARBA" id="ARBA00022603"/>
    </source>
</evidence>
<dbReference type="AlphaFoldDB" id="A0A4R4E8L1"/>
<dbReference type="Pfam" id="PF00588">
    <property type="entry name" value="SpoU_methylase"/>
    <property type="match status" value="1"/>
</dbReference>
<dbReference type="InterPro" id="IPR029064">
    <property type="entry name" value="Ribosomal_eL30-like_sf"/>
</dbReference>
<keyword evidence="6" id="KW-1185">Reference proteome</keyword>
<keyword evidence="3 5" id="KW-0808">Transferase</keyword>
<dbReference type="PANTHER" id="PTHR43191:SF2">
    <property type="entry name" value="RRNA METHYLTRANSFERASE 3, MITOCHONDRIAL"/>
    <property type="match status" value="1"/>
</dbReference>
<dbReference type="InterPro" id="IPR053888">
    <property type="entry name" value="MRM3-like_sub_bind"/>
</dbReference>
<dbReference type="SUPFAM" id="SSF55315">
    <property type="entry name" value="L30e-like"/>
    <property type="match status" value="1"/>
</dbReference>
<name>A0A4R4E8L1_9BACL</name>
<comment type="caution">
    <text evidence="5">The sequence shown here is derived from an EMBL/GenBank/DDBJ whole genome shotgun (WGS) entry which is preliminary data.</text>
</comment>
<accession>A0A4R4E8L1</accession>
<reference evidence="5 6" key="1">
    <citation type="submission" date="2019-03" db="EMBL/GenBank/DDBJ databases">
        <authorList>
            <person name="Kim M.K.M."/>
        </authorList>
    </citation>
    <scope>NUCLEOTIDE SEQUENCE [LARGE SCALE GENOMIC DNA]</scope>
    <source>
        <strain evidence="5 6">18JY21-1</strain>
    </source>
</reference>
<gene>
    <name evidence="5" type="ORF">E0485_16070</name>
</gene>
<evidence type="ECO:0000313" key="5">
    <source>
        <dbReference type="EMBL" id="TCZ75889.1"/>
    </source>
</evidence>
<organism evidence="5 6">
    <name type="scientific">Paenibacillus albiflavus</name>
    <dbReference type="NCBI Taxonomy" id="2545760"/>
    <lineage>
        <taxon>Bacteria</taxon>
        <taxon>Bacillati</taxon>
        <taxon>Bacillota</taxon>
        <taxon>Bacilli</taxon>
        <taxon>Bacillales</taxon>
        <taxon>Paenibacillaceae</taxon>
        <taxon>Paenibacillus</taxon>
    </lineage>
</organism>
<sequence>MGLSEIISVQNARVKLWVQLLGRKGRDKLGQYIIEGTHLVEEAVKANAPVKTIVYDLDKGLPNALYQATQDHVEWIGVSPQVLAKCSDTETPQGIMAILDKPENTPTDLLSAKNALVVVVDGVQDPGNLGTIIRSSDAVGATGVLLGKGTVDLYNPKTIRSTMGSLFHLPIISGDLLEWLPKAAAHGVQVIGTSLQATASCYDMDYTKPTWLVLGNEGQGMSAEVENLVTQPIIIPMQGQAESLNVAMAGTVLLFEASRQRISHRQ</sequence>
<dbReference type="GO" id="GO:0032259">
    <property type="term" value="P:methylation"/>
    <property type="evidence" value="ECO:0007669"/>
    <property type="project" value="UniProtKB-KW"/>
</dbReference>
<dbReference type="CDD" id="cd18095">
    <property type="entry name" value="SpoU-like_rRNA-MTase"/>
    <property type="match status" value="1"/>
</dbReference>
<dbReference type="GO" id="GO:0005737">
    <property type="term" value="C:cytoplasm"/>
    <property type="evidence" value="ECO:0007669"/>
    <property type="project" value="UniProtKB-ARBA"/>
</dbReference>
<evidence type="ECO:0000259" key="4">
    <source>
        <dbReference type="SMART" id="SM00967"/>
    </source>
</evidence>
<dbReference type="PANTHER" id="PTHR43191">
    <property type="entry name" value="RRNA METHYLTRANSFERASE 3"/>
    <property type="match status" value="1"/>
</dbReference>
<evidence type="ECO:0000313" key="6">
    <source>
        <dbReference type="Proteomes" id="UP000295418"/>
    </source>
</evidence>
<dbReference type="InterPro" id="IPR029026">
    <property type="entry name" value="tRNA_m1G_MTases_N"/>
</dbReference>
<dbReference type="GO" id="GO:0008173">
    <property type="term" value="F:RNA methyltransferase activity"/>
    <property type="evidence" value="ECO:0007669"/>
    <property type="project" value="InterPro"/>
</dbReference>